<protein>
    <submittedName>
        <fullName evidence="2">Uncharacterized protein</fullName>
    </submittedName>
</protein>
<name>A0A8J8NYG6_HALGN</name>
<feature type="compositionally biased region" description="Polar residues" evidence="1">
    <location>
        <begin position="149"/>
        <end position="166"/>
    </location>
</feature>
<evidence type="ECO:0000313" key="2">
    <source>
        <dbReference type="EMBL" id="TNV83712.1"/>
    </source>
</evidence>
<feature type="compositionally biased region" description="Polar residues" evidence="1">
    <location>
        <begin position="515"/>
        <end position="530"/>
    </location>
</feature>
<evidence type="ECO:0000256" key="1">
    <source>
        <dbReference type="SAM" id="MobiDB-lite"/>
    </source>
</evidence>
<reference evidence="2" key="1">
    <citation type="submission" date="2019-06" db="EMBL/GenBank/DDBJ databases">
        <authorList>
            <person name="Zheng W."/>
        </authorList>
    </citation>
    <scope>NUCLEOTIDE SEQUENCE</scope>
    <source>
        <strain evidence="2">QDHG01</strain>
    </source>
</reference>
<feature type="region of interest" description="Disordered" evidence="1">
    <location>
        <begin position="503"/>
        <end position="549"/>
    </location>
</feature>
<feature type="compositionally biased region" description="Polar residues" evidence="1">
    <location>
        <begin position="1"/>
        <end position="21"/>
    </location>
</feature>
<proteinExistence type="predicted"/>
<sequence length="815" mass="92895">MQSTQKSQEVFPNPNANQSFVANGPENALVFGQTIKIIQPENQKSQQQQYSPCSKIPKHQSQERETLIKYLKGALIEGNGNRMSKANLLLQNHNNGILHSIPSIVQIHLDSNSPESPKMNSSLTPSNAEYFDKELIRNQMKRLKKRLSKNASNQQSQIIHSPPQNQHENREKAVQDLMQVSVKNLRRDFPPESAQLKLPVLMKPNQNTTDCQTTDLPPILMNESDLSDDHYSNFDEVQMEYMMDDFDGEPNTTIIYEKSNEGSIYGLKSQSVQEHHKLKPILNTNQQAQQQQPININLQVNNINTYISNNYKIIPMQNFDMNQVIQDAKNLVQQRMLGMPISTKAGQQSYLFKSPIHNSTQSRAYVGQHDLLQRESLLADYKEALSSTKKPHIRIPQAMTSLNSTQIANFMGHRTSNNEQSEYNNLHPETTTITPIHPKVKYLKPLNNDIQRSLDNNTKASTQSYAKPIEIEQNFEMDNSPLSSLKQKYLTPFSQLQFERKKQKLLKSNPKLKPTTKQSMSTLGGDSRQQPLVRLSSIGGGDSSPLNQPSLVPLNINPPLIPSKIPMLSRSKLSKSIVGTAQMLLNKSPTPSVKIQHQLAMQRMNAKKQAMQQQHQMSVEMRDNESLMAFEEYMALAKYQDRQQKFNKNATTTGARRLDSINLEEILQQNIHMNRHRFKNSMVQATKEGPQEELLASRLPLQLLNDIDIQIQNFNIQLPGPAKEIGDKKKSINMRYGNKLGADMQSMLQQQYKHSHNNHFESQSFVIQMPVPPRVIEETNFQTVEFPKSGLLRPPQFPMRKASSKNEGISAWDNQ</sequence>
<organism evidence="2 3">
    <name type="scientific">Halteria grandinella</name>
    <dbReference type="NCBI Taxonomy" id="5974"/>
    <lineage>
        <taxon>Eukaryota</taxon>
        <taxon>Sar</taxon>
        <taxon>Alveolata</taxon>
        <taxon>Ciliophora</taxon>
        <taxon>Intramacronucleata</taxon>
        <taxon>Spirotrichea</taxon>
        <taxon>Stichotrichia</taxon>
        <taxon>Sporadotrichida</taxon>
        <taxon>Halteriidae</taxon>
        <taxon>Halteria</taxon>
    </lineage>
</organism>
<dbReference type="EMBL" id="RRYP01003540">
    <property type="protein sequence ID" value="TNV83712.1"/>
    <property type="molecule type" value="Genomic_DNA"/>
</dbReference>
<comment type="caution">
    <text evidence="2">The sequence shown here is derived from an EMBL/GenBank/DDBJ whole genome shotgun (WGS) entry which is preliminary data.</text>
</comment>
<gene>
    <name evidence="2" type="ORF">FGO68_gene6232</name>
</gene>
<keyword evidence="3" id="KW-1185">Reference proteome</keyword>
<feature type="region of interest" description="Disordered" evidence="1">
    <location>
        <begin position="1"/>
        <end position="22"/>
    </location>
</feature>
<feature type="region of interest" description="Disordered" evidence="1">
    <location>
        <begin position="789"/>
        <end position="815"/>
    </location>
</feature>
<accession>A0A8J8NYG6</accession>
<feature type="region of interest" description="Disordered" evidence="1">
    <location>
        <begin position="149"/>
        <end position="169"/>
    </location>
</feature>
<evidence type="ECO:0000313" key="3">
    <source>
        <dbReference type="Proteomes" id="UP000785679"/>
    </source>
</evidence>
<dbReference type="AlphaFoldDB" id="A0A8J8NYG6"/>
<dbReference type="Proteomes" id="UP000785679">
    <property type="component" value="Unassembled WGS sequence"/>
</dbReference>